<name>A0ABY6S3B0_PODCO</name>
<dbReference type="PANTHER" id="PTHR28002">
    <property type="entry name" value="MIOREX COMPLEX COMPONENT 11"/>
    <property type="match status" value="1"/>
</dbReference>
<gene>
    <name evidence="2" type="ORF">PODCO_209025</name>
</gene>
<dbReference type="PANTHER" id="PTHR28002:SF1">
    <property type="entry name" value="MIOREX COMPLEX COMPONENT 11"/>
    <property type="match status" value="1"/>
</dbReference>
<keyword evidence="3" id="KW-1185">Reference proteome</keyword>
<feature type="region of interest" description="Disordered" evidence="1">
    <location>
        <begin position="15"/>
        <end position="42"/>
    </location>
</feature>
<proteinExistence type="predicted"/>
<sequence length="243" mass="26435">MRPPPLFQSLLRQPRRPIQLGGVARPRNSSTFPPPPPPQSSAKLSRAEKILSRLPRPLQKYTTSLRSAPTTHVVAFLILHEITAIVPLVGLVGVFHYGNWLPVGWLGESETVKEGVGIFERYARRKGWLDEGEGGSEGDEGEKGGIMEHWRENGRYKLVMEVGVAWAVCKFLLPVRIGVSLWGTPWLARGIGRWGGGFQEGGLREDGLGCCLLLDGHTGGQGEGLGKVHCFSPPSGYAAGFHG</sequence>
<organism evidence="2 3">
    <name type="scientific">Podospora comata</name>
    <dbReference type="NCBI Taxonomy" id="48703"/>
    <lineage>
        <taxon>Eukaryota</taxon>
        <taxon>Fungi</taxon>
        <taxon>Dikarya</taxon>
        <taxon>Ascomycota</taxon>
        <taxon>Pezizomycotina</taxon>
        <taxon>Sordariomycetes</taxon>
        <taxon>Sordariomycetidae</taxon>
        <taxon>Sordariales</taxon>
        <taxon>Podosporaceae</taxon>
        <taxon>Podospora</taxon>
    </lineage>
</organism>
<evidence type="ECO:0000313" key="2">
    <source>
        <dbReference type="EMBL" id="VBB76011.1"/>
    </source>
</evidence>
<protein>
    <submittedName>
        <fullName evidence="2">Uncharacterized protein</fullName>
    </submittedName>
</protein>
<dbReference type="Proteomes" id="UP000280685">
    <property type="component" value="Chromosome 2"/>
</dbReference>
<dbReference type="Pfam" id="PF10306">
    <property type="entry name" value="FLILHELTA"/>
    <property type="match status" value="1"/>
</dbReference>
<dbReference type="InterPro" id="IPR018811">
    <property type="entry name" value="MRX11"/>
</dbReference>
<reference evidence="2" key="1">
    <citation type="submission" date="2018-02" db="EMBL/GenBank/DDBJ databases">
        <authorList>
            <person name="Silar P."/>
        </authorList>
    </citation>
    <scope>NUCLEOTIDE SEQUENCE [LARGE SCALE GENOMIC DNA]</scope>
    <source>
        <strain evidence="2">T</strain>
    </source>
</reference>
<dbReference type="EMBL" id="LR026965">
    <property type="protein sequence ID" value="VBB76011.1"/>
    <property type="molecule type" value="Genomic_DNA"/>
</dbReference>
<accession>A0ABY6S3B0</accession>
<evidence type="ECO:0000313" key="3">
    <source>
        <dbReference type="Proteomes" id="UP000280685"/>
    </source>
</evidence>
<evidence type="ECO:0000256" key="1">
    <source>
        <dbReference type="SAM" id="MobiDB-lite"/>
    </source>
</evidence>